<evidence type="ECO:0000313" key="3">
    <source>
        <dbReference type="EMBL" id="CBY39689.1"/>
    </source>
</evidence>
<dbReference type="InterPro" id="IPR036410">
    <property type="entry name" value="HSP_DnaJ_Cys-rich_dom_sf"/>
</dbReference>
<dbReference type="Proteomes" id="UP000011014">
    <property type="component" value="Unassembled WGS sequence"/>
</dbReference>
<evidence type="ECO:0000313" key="4">
    <source>
        <dbReference type="Proteomes" id="UP000001307"/>
    </source>
</evidence>
<dbReference type="InParanoid" id="E4Y188"/>
<gene>
    <name evidence="2" type="ORF">GSOID_T00013936001</name>
    <name evidence="3" type="ORF">GSOID_T00020270001</name>
</gene>
<dbReference type="InterPro" id="IPR001305">
    <property type="entry name" value="HSP_DnaJ_Cys-rich_dom"/>
</dbReference>
<keyword evidence="4" id="KW-1185">Reference proteome</keyword>
<feature type="domain" description="BSD2 cysteine rich" evidence="1">
    <location>
        <begin position="40"/>
        <end position="95"/>
    </location>
</feature>
<evidence type="ECO:0000259" key="1">
    <source>
        <dbReference type="Pfam" id="PF25436"/>
    </source>
</evidence>
<dbReference type="Pfam" id="PF25436">
    <property type="entry name" value="BSD2_CRD"/>
    <property type="match status" value="1"/>
</dbReference>
<dbReference type="PANTHER" id="PTHR15852:SF54">
    <property type="entry name" value="PROTEIN SSUH2 HOMOLOG"/>
    <property type="match status" value="1"/>
</dbReference>
<evidence type="ECO:0000313" key="2">
    <source>
        <dbReference type="EMBL" id="CBY15635.1"/>
    </source>
</evidence>
<dbReference type="PANTHER" id="PTHR15852">
    <property type="entry name" value="PLASTID TRANSCRIPTIONALLY ACTIVE PROTEIN"/>
    <property type="match status" value="1"/>
</dbReference>
<protein>
    <recommendedName>
        <fullName evidence="1">BSD2 cysteine rich domain-containing protein</fullName>
    </recommendedName>
</protein>
<dbReference type="AlphaFoldDB" id="E4Y188"/>
<organism evidence="2">
    <name type="scientific">Oikopleura dioica</name>
    <name type="common">Tunicate</name>
    <dbReference type="NCBI Taxonomy" id="34765"/>
    <lineage>
        <taxon>Eukaryota</taxon>
        <taxon>Metazoa</taxon>
        <taxon>Chordata</taxon>
        <taxon>Tunicata</taxon>
        <taxon>Appendicularia</taxon>
        <taxon>Copelata</taxon>
        <taxon>Oikopleuridae</taxon>
        <taxon>Oikopleura</taxon>
    </lineage>
</organism>
<proteinExistence type="predicted"/>
<accession>E4Y188</accession>
<dbReference type="EMBL" id="FN655617">
    <property type="protein sequence ID" value="CBY39689.1"/>
    <property type="molecule type" value="Genomic_DNA"/>
</dbReference>
<dbReference type="OrthoDB" id="6419224at2759"/>
<sequence length="148" mass="16822">MWDISVPKPFFPEDEGSNPVEYEVDSTYDTKLAHTEEVWTCHRCSGSGRVRCGRCRGSGRVTRRDAEGNSYRANCQRCYGSGRVKCGTCDGAGRLVWFKVVVTTFKTVLDDYIFMVFISTNLFDSGFLPDHVIKYVNKTCKRREDGYG</sequence>
<dbReference type="SUPFAM" id="SSF57938">
    <property type="entry name" value="DnaJ/Hsp40 cysteine-rich domain"/>
    <property type="match status" value="1"/>
</dbReference>
<dbReference type="CDD" id="cd10719">
    <property type="entry name" value="DnaJ_zf"/>
    <property type="match status" value="1"/>
</dbReference>
<dbReference type="Proteomes" id="UP000001307">
    <property type="component" value="Unassembled WGS sequence"/>
</dbReference>
<dbReference type="InterPro" id="IPR057453">
    <property type="entry name" value="BSD2_CRD"/>
</dbReference>
<dbReference type="Gene3D" id="2.10.230.10">
    <property type="entry name" value="Heat shock protein DnaJ, cysteine-rich domain"/>
    <property type="match status" value="1"/>
</dbReference>
<dbReference type="GO" id="GO:0031072">
    <property type="term" value="F:heat shock protein binding"/>
    <property type="evidence" value="ECO:0007669"/>
    <property type="project" value="InterPro"/>
</dbReference>
<name>E4Y188_OIKDI</name>
<reference evidence="2" key="1">
    <citation type="journal article" date="2010" name="Science">
        <title>Plasticity of animal genome architecture unmasked by rapid evolution of a pelagic tunicate.</title>
        <authorList>
            <person name="Denoeud F."/>
            <person name="Henriet S."/>
            <person name="Mungpakdee S."/>
            <person name="Aury J.M."/>
            <person name="Da Silva C."/>
            <person name="Brinkmann H."/>
            <person name="Mikhaleva J."/>
            <person name="Olsen L.C."/>
            <person name="Jubin C."/>
            <person name="Canestro C."/>
            <person name="Bouquet J.M."/>
            <person name="Danks G."/>
            <person name="Poulain J."/>
            <person name="Campsteijn C."/>
            <person name="Adamski M."/>
            <person name="Cross I."/>
            <person name="Yadetie F."/>
            <person name="Muffato M."/>
            <person name="Louis A."/>
            <person name="Butcher S."/>
            <person name="Tsagkogeorga G."/>
            <person name="Konrad A."/>
            <person name="Singh S."/>
            <person name="Jensen M.F."/>
            <person name="Cong E.H."/>
            <person name="Eikeseth-Otteraa H."/>
            <person name="Noel B."/>
            <person name="Anthouard V."/>
            <person name="Porcel B.M."/>
            <person name="Kachouri-Lafond R."/>
            <person name="Nishino A."/>
            <person name="Ugolini M."/>
            <person name="Chourrout P."/>
            <person name="Nishida H."/>
            <person name="Aasland R."/>
            <person name="Huzurbazar S."/>
            <person name="Westhof E."/>
            <person name="Delsuc F."/>
            <person name="Lehrach H."/>
            <person name="Reinhardt R."/>
            <person name="Weissenbach J."/>
            <person name="Roy S.W."/>
            <person name="Artiguenave F."/>
            <person name="Postlethwait J.H."/>
            <person name="Manak J.R."/>
            <person name="Thompson E.M."/>
            <person name="Jaillon O."/>
            <person name="Du Pasquier L."/>
            <person name="Boudinot P."/>
            <person name="Liberles D.A."/>
            <person name="Volff J.N."/>
            <person name="Philippe H."/>
            <person name="Lenhard B."/>
            <person name="Roest Crollius H."/>
            <person name="Wincker P."/>
            <person name="Chourrout D."/>
        </authorList>
    </citation>
    <scope>NUCLEOTIDE SEQUENCE [LARGE SCALE GENOMIC DNA]</scope>
</reference>
<dbReference type="EMBL" id="FN653588">
    <property type="protein sequence ID" value="CBY15635.1"/>
    <property type="molecule type" value="Genomic_DNA"/>
</dbReference>
<dbReference type="GO" id="GO:0051082">
    <property type="term" value="F:unfolded protein binding"/>
    <property type="evidence" value="ECO:0007669"/>
    <property type="project" value="InterPro"/>
</dbReference>